<dbReference type="AlphaFoldDB" id="A0A6H5FWJ7"/>
<protein>
    <submittedName>
        <fullName evidence="2">Uncharacterized protein</fullName>
    </submittedName>
</protein>
<dbReference type="Proteomes" id="UP000479000">
    <property type="component" value="Unassembled WGS sequence"/>
</dbReference>
<feature type="compositionally biased region" description="Polar residues" evidence="1">
    <location>
        <begin position="43"/>
        <end position="54"/>
    </location>
</feature>
<evidence type="ECO:0000313" key="3">
    <source>
        <dbReference type="Proteomes" id="UP000479000"/>
    </source>
</evidence>
<sequence>MSTCSTYSESASGCFFISTIRPTLMSSLPTSTGPSAEGAAPGNNESFLHLTTYT</sequence>
<proteinExistence type="predicted"/>
<evidence type="ECO:0000256" key="1">
    <source>
        <dbReference type="SAM" id="MobiDB-lite"/>
    </source>
</evidence>
<keyword evidence="3" id="KW-1185">Reference proteome</keyword>
<name>A0A6H5FWJ7_9HEMI</name>
<dbReference type="EMBL" id="CADCXU010001993">
    <property type="protein sequence ID" value="CAA9994485.1"/>
    <property type="molecule type" value="Genomic_DNA"/>
</dbReference>
<accession>A0A6H5FWJ7</accession>
<organism evidence="2 3">
    <name type="scientific">Nesidiocoris tenuis</name>
    <dbReference type="NCBI Taxonomy" id="355587"/>
    <lineage>
        <taxon>Eukaryota</taxon>
        <taxon>Metazoa</taxon>
        <taxon>Ecdysozoa</taxon>
        <taxon>Arthropoda</taxon>
        <taxon>Hexapoda</taxon>
        <taxon>Insecta</taxon>
        <taxon>Pterygota</taxon>
        <taxon>Neoptera</taxon>
        <taxon>Paraneoptera</taxon>
        <taxon>Hemiptera</taxon>
        <taxon>Heteroptera</taxon>
        <taxon>Panheteroptera</taxon>
        <taxon>Cimicomorpha</taxon>
        <taxon>Miridae</taxon>
        <taxon>Dicyphina</taxon>
        <taxon>Nesidiocoris</taxon>
    </lineage>
</organism>
<feature type="region of interest" description="Disordered" evidence="1">
    <location>
        <begin position="28"/>
        <end position="54"/>
    </location>
</feature>
<gene>
    <name evidence="2" type="ORF">NTEN_LOCUS1301</name>
</gene>
<reference evidence="2 3" key="1">
    <citation type="submission" date="2020-02" db="EMBL/GenBank/DDBJ databases">
        <authorList>
            <person name="Ferguson B K."/>
        </authorList>
    </citation>
    <scope>NUCLEOTIDE SEQUENCE [LARGE SCALE GENOMIC DNA]</scope>
</reference>
<evidence type="ECO:0000313" key="2">
    <source>
        <dbReference type="EMBL" id="CAA9994485.1"/>
    </source>
</evidence>